<evidence type="ECO:0000256" key="7">
    <source>
        <dbReference type="ARBA" id="ARBA00022870"/>
    </source>
</evidence>
<comment type="similarity">
    <text evidence="3">Belongs to the Tymovirales TGBp2 protein family.</text>
</comment>
<keyword evidence="5" id="KW-0813">Transport</keyword>
<dbReference type="EMBL" id="KP258177">
    <property type="protein sequence ID" value="AKN20452.1"/>
    <property type="molecule type" value="Genomic_RNA"/>
</dbReference>
<evidence type="ECO:0000256" key="3">
    <source>
        <dbReference type="ARBA" id="ARBA00010321"/>
    </source>
</evidence>
<evidence type="ECO:0000256" key="11">
    <source>
        <dbReference type="ARBA" id="ARBA00023184"/>
    </source>
</evidence>
<comment type="function">
    <text evidence="1">Plays a role in viral cell-to-cell propagation, by facilitating genome transport to neighboring plant cells through plasmosdesmata,.</text>
</comment>
<keyword evidence="10 13" id="KW-0472">Membrane</keyword>
<proteinExistence type="inferred from homology"/>
<dbReference type="InterPro" id="IPR001896">
    <property type="entry name" value="Plant_vir_prot"/>
</dbReference>
<feature type="transmembrane region" description="Helical" evidence="13">
    <location>
        <begin position="79"/>
        <end position="96"/>
    </location>
</feature>
<keyword evidence="9" id="KW-0916">Viral movement protein</keyword>
<keyword evidence="7" id="KW-1043">Host membrane</keyword>
<evidence type="ECO:0000256" key="12">
    <source>
        <dbReference type="ARBA" id="ARBA00032240"/>
    </source>
</evidence>
<evidence type="ECO:0000256" key="5">
    <source>
        <dbReference type="ARBA" id="ARBA00022448"/>
    </source>
</evidence>
<protein>
    <recommendedName>
        <fullName evidence="4">Movement protein TGB2</fullName>
    </recommendedName>
    <alternativeName>
        <fullName evidence="12">Triple gene block 2 protein</fullName>
    </alternativeName>
</protein>
<sequence>MSLTPPTDFSKPLLFAAAGVSLALLCATFKSNYLPSVGDNIHSLPHGGSYRDGTKAVNYNGLNCIERTDISPLYSSHKFLAFCLVCLLSFLIYVFTKYNNRSNRIQHHCLHHHVI</sequence>
<evidence type="ECO:0000256" key="2">
    <source>
        <dbReference type="ARBA" id="ARBA00004625"/>
    </source>
</evidence>
<accession>A0A0U2DC87</accession>
<name>A0A0U2DC87_9VIRU</name>
<evidence type="ECO:0000256" key="4">
    <source>
        <dbReference type="ARBA" id="ARBA00013304"/>
    </source>
</evidence>
<organism evidence="14">
    <name type="scientific">Cherry twisted leaf associated virus</name>
    <dbReference type="NCBI Taxonomy" id="1424279"/>
    <lineage>
        <taxon>Viruses</taxon>
        <taxon>Riboviria</taxon>
        <taxon>Orthornavirae</taxon>
        <taxon>Kitrinoviricota</taxon>
        <taxon>Alsuviricetes</taxon>
        <taxon>Tymovirales</taxon>
        <taxon>Betaflexiviridae</taxon>
        <taxon>Quinvirinae</taxon>
        <taxon>Robigovirus</taxon>
        <taxon>Robigovirus tortifoliae</taxon>
    </lineage>
</organism>
<evidence type="ECO:0000256" key="9">
    <source>
        <dbReference type="ARBA" id="ARBA00023031"/>
    </source>
</evidence>
<comment type="subcellular location">
    <subcellularLocation>
        <location evidence="2">Host endoplasmic reticulum membrane</location>
    </subcellularLocation>
</comment>
<reference evidence="14" key="1">
    <citation type="submission" date="2014-12" db="EMBL/GenBank/DDBJ databases">
        <title>Complete nucleotide sequence analysis reveals two distinct virus genomes belonging to the family Betaflexiviridae in a mixed infection of sweet cherry (Prunus avium).</title>
        <authorList>
            <person name="Su L."/>
            <person name="Bhagwat B."/>
            <person name="Li Z."/>
            <person name="Bernardy M."/>
            <person name="Wiersma P.A."/>
            <person name="You F.M."/>
            <person name="Xiang Y."/>
        </authorList>
    </citation>
    <scope>NUCLEOTIDE SEQUENCE</scope>
    <source>
        <strain evidence="14">CTLaV_S83-36</strain>
    </source>
</reference>
<dbReference type="Pfam" id="PF01307">
    <property type="entry name" value="Plant_vir_prot"/>
    <property type="match status" value="1"/>
</dbReference>
<dbReference type="GO" id="GO:0044167">
    <property type="term" value="C:host cell endoplasmic reticulum membrane"/>
    <property type="evidence" value="ECO:0007669"/>
    <property type="project" value="UniProtKB-SubCell"/>
</dbReference>
<evidence type="ECO:0000256" key="8">
    <source>
        <dbReference type="ARBA" id="ARBA00022989"/>
    </source>
</evidence>
<evidence type="ECO:0000256" key="6">
    <source>
        <dbReference type="ARBA" id="ARBA00022692"/>
    </source>
</evidence>
<evidence type="ECO:0000256" key="13">
    <source>
        <dbReference type="SAM" id="Phobius"/>
    </source>
</evidence>
<evidence type="ECO:0000256" key="10">
    <source>
        <dbReference type="ARBA" id="ARBA00023136"/>
    </source>
</evidence>
<keyword evidence="8 13" id="KW-1133">Transmembrane helix</keyword>
<keyword evidence="6 13" id="KW-0812">Transmembrane</keyword>
<keyword evidence="11" id="KW-1038">Host endoplasmic reticulum</keyword>
<feature type="transmembrane region" description="Helical" evidence="13">
    <location>
        <begin position="12"/>
        <end position="30"/>
    </location>
</feature>
<evidence type="ECO:0000313" key="14">
    <source>
        <dbReference type="EMBL" id="AKN20452.1"/>
    </source>
</evidence>
<dbReference type="GO" id="GO:0046740">
    <property type="term" value="P:transport of virus in host, cell to cell"/>
    <property type="evidence" value="ECO:0007669"/>
    <property type="project" value="UniProtKB-KW"/>
</dbReference>
<evidence type="ECO:0000256" key="1">
    <source>
        <dbReference type="ARBA" id="ARBA00002252"/>
    </source>
</evidence>